<protein>
    <submittedName>
        <fullName evidence="1">MmcQ/YjbR family DNA-binding protein</fullName>
    </submittedName>
</protein>
<proteinExistence type="predicted"/>
<dbReference type="RefSeq" id="WP_123824710.1">
    <property type="nucleotide sequence ID" value="NZ_RKMF01000005.1"/>
</dbReference>
<gene>
    <name evidence="1" type="ORF">EDL96_04985</name>
</gene>
<comment type="caution">
    <text evidence="1">The sequence shown here is derived from an EMBL/GenBank/DDBJ whole genome shotgun (WGS) entry which is preliminary data.</text>
</comment>
<dbReference type="PANTHER" id="PTHR35145:SF1">
    <property type="entry name" value="CYTOPLASMIC PROTEIN"/>
    <property type="match status" value="1"/>
</dbReference>
<reference evidence="1 2" key="1">
    <citation type="submission" date="2018-10" db="EMBL/GenBank/DDBJ databases">
        <title>Kocuria sp. M5W7-7, whole genome shotgun sequence.</title>
        <authorList>
            <person name="Tuo L."/>
        </authorList>
    </citation>
    <scope>NUCLEOTIDE SEQUENCE [LARGE SCALE GENOMIC DNA]</scope>
    <source>
        <strain evidence="1 2">M5W7-7</strain>
    </source>
</reference>
<dbReference type="InterPro" id="IPR038056">
    <property type="entry name" value="YjbR-like_sf"/>
</dbReference>
<dbReference type="InterPro" id="IPR007351">
    <property type="entry name" value="YjbR"/>
</dbReference>
<evidence type="ECO:0000313" key="2">
    <source>
        <dbReference type="Proteomes" id="UP000270616"/>
    </source>
</evidence>
<sequence>MDGHAIQDRARRTALELPGADKSYPFGPEHEVFKVRGKVFLMCTDVTGEPIITFKCEPEDSFALRQQYPSISPGYHMNKKHWVSAAGHESVTARLVEEMVEDAYRLVVEKLPKALRPLITDRLR</sequence>
<name>A0A3N4ACQ2_9MICC</name>
<dbReference type="AlphaFoldDB" id="A0A3N4ACQ2"/>
<dbReference type="PANTHER" id="PTHR35145">
    <property type="entry name" value="CYTOPLASMIC PROTEIN-RELATED"/>
    <property type="match status" value="1"/>
</dbReference>
<accession>A0A3N4ACQ2</accession>
<dbReference type="Proteomes" id="UP000270616">
    <property type="component" value="Unassembled WGS sequence"/>
</dbReference>
<organism evidence="1 2">
    <name type="scientific">Kocuria soli</name>
    <dbReference type="NCBI Taxonomy" id="2485125"/>
    <lineage>
        <taxon>Bacteria</taxon>
        <taxon>Bacillati</taxon>
        <taxon>Actinomycetota</taxon>
        <taxon>Actinomycetes</taxon>
        <taxon>Micrococcales</taxon>
        <taxon>Micrococcaceae</taxon>
        <taxon>Kocuria</taxon>
    </lineage>
</organism>
<evidence type="ECO:0000313" key="1">
    <source>
        <dbReference type="EMBL" id="ROZ63714.1"/>
    </source>
</evidence>
<dbReference type="OrthoDB" id="3194910at2"/>
<dbReference type="SUPFAM" id="SSF142906">
    <property type="entry name" value="YjbR-like"/>
    <property type="match status" value="1"/>
</dbReference>
<dbReference type="InterPro" id="IPR058532">
    <property type="entry name" value="YjbR/MT2646/Rv2570-like"/>
</dbReference>
<dbReference type="GO" id="GO:0003677">
    <property type="term" value="F:DNA binding"/>
    <property type="evidence" value="ECO:0007669"/>
    <property type="project" value="UniProtKB-KW"/>
</dbReference>
<keyword evidence="1" id="KW-0238">DNA-binding</keyword>
<dbReference type="EMBL" id="RKMF01000005">
    <property type="protein sequence ID" value="ROZ63714.1"/>
    <property type="molecule type" value="Genomic_DNA"/>
</dbReference>
<dbReference type="Gene3D" id="3.90.1150.30">
    <property type="match status" value="1"/>
</dbReference>
<dbReference type="Pfam" id="PF04237">
    <property type="entry name" value="YjbR"/>
    <property type="match status" value="1"/>
</dbReference>
<keyword evidence="2" id="KW-1185">Reference proteome</keyword>